<gene>
    <name evidence="4" type="ORF">I6N96_13810</name>
</gene>
<comment type="caution">
    <text evidence="4">The sequence shown here is derived from an EMBL/GenBank/DDBJ whole genome shotgun (WGS) entry which is preliminary data.</text>
</comment>
<name>A0ABS4CL76_9ENTE</name>
<dbReference type="EMBL" id="JAEDXU010000007">
    <property type="protein sequence ID" value="MBP1047355.1"/>
    <property type="molecule type" value="Genomic_DNA"/>
</dbReference>
<organism evidence="4 5">
    <name type="scientific">Enterococcus larvae</name>
    <dbReference type="NCBI Taxonomy" id="2794352"/>
    <lineage>
        <taxon>Bacteria</taxon>
        <taxon>Bacillati</taxon>
        <taxon>Bacillota</taxon>
        <taxon>Bacilli</taxon>
        <taxon>Lactobacillales</taxon>
        <taxon>Enterococcaceae</taxon>
        <taxon>Enterococcus</taxon>
    </lineage>
</organism>
<keyword evidence="5" id="KW-1185">Reference proteome</keyword>
<feature type="domain" description="Fibronectin type-III" evidence="3">
    <location>
        <begin position="513"/>
        <end position="618"/>
    </location>
</feature>
<accession>A0ABS4CL76</accession>
<feature type="compositionally biased region" description="Low complexity" evidence="1">
    <location>
        <begin position="73"/>
        <end position="87"/>
    </location>
</feature>
<dbReference type="InterPro" id="IPR003961">
    <property type="entry name" value="FN3_dom"/>
</dbReference>
<evidence type="ECO:0000313" key="5">
    <source>
        <dbReference type="Proteomes" id="UP000673375"/>
    </source>
</evidence>
<dbReference type="InterPro" id="IPR013783">
    <property type="entry name" value="Ig-like_fold"/>
</dbReference>
<reference evidence="4 5" key="1">
    <citation type="submission" date="2020-12" db="EMBL/GenBank/DDBJ databases">
        <title>Vagococcus allomyrinae sp. nov. and Enterococcus lavae sp. nov., isolated from the larvae of Allomyrina dichotoma.</title>
        <authorList>
            <person name="Lee S.D."/>
        </authorList>
    </citation>
    <scope>NUCLEOTIDE SEQUENCE [LARGE SCALE GENOMIC DNA]</scope>
    <source>
        <strain evidence="4 5">BWM-S5</strain>
    </source>
</reference>
<dbReference type="Gene3D" id="2.60.40.10">
    <property type="entry name" value="Immunoglobulins"/>
    <property type="match status" value="1"/>
</dbReference>
<dbReference type="RefSeq" id="WP_209558136.1">
    <property type="nucleotide sequence ID" value="NZ_JAEDXU010000007.1"/>
</dbReference>
<protein>
    <submittedName>
        <fullName evidence="4">Fibronectin type III domain-containing protein</fullName>
    </submittedName>
</protein>
<feature type="chain" id="PRO_5045560903" evidence="2">
    <location>
        <begin position="20"/>
        <end position="889"/>
    </location>
</feature>
<evidence type="ECO:0000256" key="1">
    <source>
        <dbReference type="SAM" id="MobiDB-lite"/>
    </source>
</evidence>
<sequence>MNKLALMMSILMFGNGISAAGLEVLQPAAEEMAIQESTESVERSDEQLEEAEVEETSESLEEITASSEEDVEVSSTTVEEQTETTDSSNEKKDTSAKAAVYAEALQAEDGYWLVGDAATLKTYIGTDKKNNIRLTADIDIGSTGLALYNSFVLDGAGHTITYNKAGSTAAGFYLQETNATVTMKNVNFGLADGSGATGYYGIITGFDAYPNMTMIFENINYTTNNGQPLYNLNGQIIFKGNNSFNQTGSSTYSQEWAETNYIEVESGTTKVVHNTTNMYGFIYAHGTNTNSPYASSANVVVRSGASFDVETGHAFFYSGSASYDQSIIVEDNAALAVKQTGTEATRKRFIYPNLGTGAATDFRFGVNSAVQLDLKIPMPLYNSRGGMTIGENAAYEMNVEEGNMFSVSTSGTFSMDIDRVQKAAFNGTAAGTLGIRSSSTSVANLSYRGTNRMKVAAYSSETAELPSAAFNKTETALSATNTTYQNVSGEALSTAELNALATSKRLVFSSVWVPEILSTAVTNESSQSAVLSVTSENRSFPATEATYFLFTNEGDTGTLEKAKHIYTMTDLSQQTEGTYQFEATDLNPNTTYWLQARVTNENGQSDWSQPITFSTDPDLQSLGIENEEDLTETTAKISGILANNTGFWTDFSNGQENPIFNQAADFGASYSDAVIQMEYSKNSDFSEAETTLVEQRFGPNDSQFSEELTNLRPSTTYYVRVKVTGISGREILFPFVYTFETKYGEYIDVSIPVEMIFATDDKEAGTENAGTIHSKDESYEIKNQGNVDTAVHVTGFTPENEAAKEIELLTDMNGQAASDQLALKLLARGTVMTETFLSQEIQTEPKLLGTMNTSDANILQLDFSGKFFNPLGKVLLPSYTLTLKFEKAE</sequence>
<dbReference type="SUPFAM" id="SSF49265">
    <property type="entry name" value="Fibronectin type III"/>
    <property type="match status" value="1"/>
</dbReference>
<feature type="signal peptide" evidence="2">
    <location>
        <begin position="1"/>
        <end position="19"/>
    </location>
</feature>
<evidence type="ECO:0000313" key="4">
    <source>
        <dbReference type="EMBL" id="MBP1047355.1"/>
    </source>
</evidence>
<dbReference type="PROSITE" id="PS50853">
    <property type="entry name" value="FN3"/>
    <property type="match status" value="1"/>
</dbReference>
<evidence type="ECO:0000259" key="3">
    <source>
        <dbReference type="PROSITE" id="PS50853"/>
    </source>
</evidence>
<feature type="region of interest" description="Disordered" evidence="1">
    <location>
        <begin position="36"/>
        <end position="95"/>
    </location>
</feature>
<dbReference type="InterPro" id="IPR036116">
    <property type="entry name" value="FN3_sf"/>
</dbReference>
<keyword evidence="2" id="KW-0732">Signal</keyword>
<evidence type="ECO:0000256" key="2">
    <source>
        <dbReference type="SAM" id="SignalP"/>
    </source>
</evidence>
<dbReference type="Proteomes" id="UP000673375">
    <property type="component" value="Unassembled WGS sequence"/>
</dbReference>
<dbReference type="CDD" id="cd00063">
    <property type="entry name" value="FN3"/>
    <property type="match status" value="1"/>
</dbReference>
<feature type="compositionally biased region" description="Acidic residues" evidence="1">
    <location>
        <begin position="47"/>
        <end position="72"/>
    </location>
</feature>
<proteinExistence type="predicted"/>